<protein>
    <submittedName>
        <fullName evidence="1">Variable major outer membrane lipoprotein</fullName>
    </submittedName>
</protein>
<reference evidence="1 2" key="1">
    <citation type="submission" date="2013-12" db="EMBL/GenBank/DDBJ databases">
        <title>Comparative genomics of relapsing fever spirochetes.</title>
        <authorList>
            <person name="Schwan T.G."/>
            <person name="Raffel S.J."/>
            <person name="Porcella S.F."/>
        </authorList>
    </citation>
    <scope>NUCLEOTIDE SEQUENCE [LARGE SCALE GENOMIC DNA]</scope>
    <source>
        <strain evidence="1 2">CR2A</strain>
    </source>
</reference>
<organism evidence="1 2">
    <name type="scientific">Borrelia duttonii CR2A</name>
    <dbReference type="NCBI Taxonomy" id="1432657"/>
    <lineage>
        <taxon>Bacteria</taxon>
        <taxon>Pseudomonadati</taxon>
        <taxon>Spirochaetota</taxon>
        <taxon>Spirochaetia</taxon>
        <taxon>Spirochaetales</taxon>
        <taxon>Borreliaceae</taxon>
        <taxon>Borrelia</taxon>
    </lineage>
</organism>
<name>W6TW05_9SPIR</name>
<evidence type="ECO:0000313" key="2">
    <source>
        <dbReference type="Proteomes" id="UP000019148"/>
    </source>
</evidence>
<gene>
    <name evidence="1" type="ORF">BDCR2A_01811</name>
</gene>
<sequence>MEEMAKKIRGRCWCKGEESKDGKNAIRDAIDQAKGVLGKLKGYLESLKGIG</sequence>
<evidence type="ECO:0000313" key="1">
    <source>
        <dbReference type="EMBL" id="ETZ17271.1"/>
    </source>
</evidence>
<dbReference type="Proteomes" id="UP000019148">
    <property type="component" value="Unassembled WGS sequence"/>
</dbReference>
<accession>W6TW05</accession>
<dbReference type="AlphaFoldDB" id="W6TW05"/>
<keyword evidence="1" id="KW-0449">Lipoprotein</keyword>
<dbReference type="PATRIC" id="fig|1432657.3.peg.1705"/>
<dbReference type="EMBL" id="AZIT01000074">
    <property type="protein sequence ID" value="ETZ17271.1"/>
    <property type="molecule type" value="Genomic_DNA"/>
</dbReference>
<comment type="caution">
    <text evidence="1">The sequence shown here is derived from an EMBL/GenBank/DDBJ whole genome shotgun (WGS) entry which is preliminary data.</text>
</comment>
<proteinExistence type="predicted"/>